<comment type="caution">
    <text evidence="1">The sequence shown here is derived from an EMBL/GenBank/DDBJ whole genome shotgun (WGS) entry which is preliminary data.</text>
</comment>
<dbReference type="Proteomes" id="UP000246114">
    <property type="component" value="Unassembled WGS sequence"/>
</dbReference>
<dbReference type="RefSeq" id="WP_027637323.1">
    <property type="nucleotide sequence ID" value="NZ_BAAACD010000045.1"/>
</dbReference>
<reference evidence="1 2" key="1">
    <citation type="submission" date="2018-03" db="EMBL/GenBank/DDBJ databases">
        <title>The uncultured portion of the human microbiome is neutrally assembled.</title>
        <authorList>
            <person name="Jeraldo P."/>
            <person name="Boardman L."/>
            <person name="White B.A."/>
            <person name="Nelson H."/>
            <person name="Goldenfeld N."/>
            <person name="Chia N."/>
        </authorList>
    </citation>
    <scope>NUCLEOTIDE SEQUENCE [LARGE SCALE GENOMIC DNA]</scope>
    <source>
        <strain evidence="1">CIM:MAG 903</strain>
    </source>
</reference>
<name>A0A316M926_9CLOT</name>
<sequence length="68" mass="8489">MIIIYPKYFEMPVVMDDDFEQFTNEKIMYRGEEILSDDINKKNIQEDEFEEIDEEYIKSQMQDREYYL</sequence>
<protein>
    <submittedName>
        <fullName evidence="1">Uncharacterized protein</fullName>
    </submittedName>
</protein>
<proteinExistence type="predicted"/>
<evidence type="ECO:0000313" key="2">
    <source>
        <dbReference type="Proteomes" id="UP000246114"/>
    </source>
</evidence>
<gene>
    <name evidence="1" type="ORF">DBY38_02625</name>
</gene>
<dbReference type="EMBL" id="QAMZ01000014">
    <property type="protein sequence ID" value="PWL55017.1"/>
    <property type="molecule type" value="Genomic_DNA"/>
</dbReference>
<organism evidence="1 2">
    <name type="scientific">Clostridium cadaveris</name>
    <dbReference type="NCBI Taxonomy" id="1529"/>
    <lineage>
        <taxon>Bacteria</taxon>
        <taxon>Bacillati</taxon>
        <taxon>Bacillota</taxon>
        <taxon>Clostridia</taxon>
        <taxon>Eubacteriales</taxon>
        <taxon>Clostridiaceae</taxon>
        <taxon>Clostridium</taxon>
    </lineage>
</organism>
<accession>A0A316M926</accession>
<dbReference type="AlphaFoldDB" id="A0A316M926"/>
<evidence type="ECO:0000313" key="1">
    <source>
        <dbReference type="EMBL" id="PWL55017.1"/>
    </source>
</evidence>